<proteinExistence type="predicted"/>
<dbReference type="SUPFAM" id="SSF141868">
    <property type="entry name" value="EAL domain-like"/>
    <property type="match status" value="1"/>
</dbReference>
<dbReference type="Gene3D" id="1.20.120.30">
    <property type="entry name" value="Aspartate receptor, ligand-binding domain"/>
    <property type="match status" value="1"/>
</dbReference>
<protein>
    <recommendedName>
        <fullName evidence="1">Diguanylate cyclase DosC</fullName>
    </recommendedName>
    <alternativeName>
        <fullName evidence="2">Direct oxygen-sensing cyclase</fullName>
    </alternativeName>
</protein>
<dbReference type="PANTHER" id="PTHR33121">
    <property type="entry name" value="CYCLIC DI-GMP PHOSPHODIESTERASE PDEF"/>
    <property type="match status" value="1"/>
</dbReference>
<dbReference type="Pfam" id="PF00563">
    <property type="entry name" value="EAL"/>
    <property type="match status" value="1"/>
</dbReference>
<evidence type="ECO:0000256" key="1">
    <source>
        <dbReference type="ARBA" id="ARBA00015125"/>
    </source>
</evidence>
<dbReference type="SUPFAM" id="SSF55073">
    <property type="entry name" value="Nucleotide cyclase"/>
    <property type="match status" value="1"/>
</dbReference>
<comment type="caution">
    <text evidence="5">The sequence shown here is derived from an EMBL/GenBank/DDBJ whole genome shotgun (WGS) entry which is preliminary data.</text>
</comment>
<dbReference type="CDD" id="cd01948">
    <property type="entry name" value="EAL"/>
    <property type="match status" value="1"/>
</dbReference>
<dbReference type="InterPro" id="IPR025991">
    <property type="entry name" value="Chemoreceptor_zinc-bind_dom"/>
</dbReference>
<dbReference type="InterPro" id="IPR009050">
    <property type="entry name" value="Globin-like_sf"/>
</dbReference>
<evidence type="ECO:0000259" key="4">
    <source>
        <dbReference type="PROSITE" id="PS50887"/>
    </source>
</evidence>
<keyword evidence="6" id="KW-1185">Reference proteome</keyword>
<dbReference type="SUPFAM" id="SSF46458">
    <property type="entry name" value="Globin-like"/>
    <property type="match status" value="1"/>
</dbReference>
<dbReference type="Pfam" id="PF13682">
    <property type="entry name" value="CZB"/>
    <property type="match status" value="1"/>
</dbReference>
<dbReference type="InterPro" id="IPR000160">
    <property type="entry name" value="GGDEF_dom"/>
</dbReference>
<evidence type="ECO:0000256" key="2">
    <source>
        <dbReference type="ARBA" id="ARBA00029839"/>
    </source>
</evidence>
<dbReference type="Pfam" id="PF11563">
    <property type="entry name" value="Protoglobin"/>
    <property type="match status" value="1"/>
</dbReference>
<dbReference type="InterPro" id="IPR043128">
    <property type="entry name" value="Rev_trsase/Diguanyl_cyclase"/>
</dbReference>
<dbReference type="Gene3D" id="1.10.490.10">
    <property type="entry name" value="Globins"/>
    <property type="match status" value="1"/>
</dbReference>
<sequence>MLSYEILEPYMEDIFNRFYEEVLSDEFLKTFFDSDEQIKSLVKKQIQNFKETLKESDREIELRYYNLGQLHYRKKIPFVNLVSGVDFIKNEIYRILIEKNLIDVYFFDVHELFEKIKNVLARTYLELSFSEIYVGINPEYKEYPFFNHHYNWLLKLKRVIKSRDKNKIPELDSKNCQLGKWLRSKEFELMCGDNKKCMIINDIHELIHNTAKSLVFYVFQERYVEAYLLFKTLSGLSLKILNELYEIYLSYVNNREERFLYFLSSELKRIKSGSITIINVKRLKAINEIYGKETGDFILEKIEQLIKKNFLKKNELIVRGISGEFFIFSDTKYTKKFEERLQKIKDFVENYKGFPVKVKIYIASVFLPENSSLIPEEIRKIISVVKQKAKERRDFYIAKTEEVEREIIPSVSMKFKDISFISNAISEEKIEIYFQPIVNLKIGDVYGYEALARLEKNGDVIPAGAFIELINRLDLGVDLDRVVLKRVSEHADILKKVAKNLFVNVNAKSLKSESYIESLSEVKDHLKRNRINLIMELTEHALLENVEVVRFLSEEFGIRFAVDDFGTGYSSLKTVIDLADSGLIEVLKIDGELVRGITTSEKNRKIVKMIASMSKNLNTKTVAEFVENPEITALIREMGINYGQGYALGKPQPIDQLLS</sequence>
<dbReference type="InterPro" id="IPR050706">
    <property type="entry name" value="Cyclic-di-GMP_PDE-like"/>
</dbReference>
<dbReference type="PANTHER" id="PTHR33121:SF71">
    <property type="entry name" value="OXYGEN SENSOR PROTEIN DOSP"/>
    <property type="match status" value="1"/>
</dbReference>
<gene>
    <name evidence="5" type="ORF">GWK41_09685</name>
</gene>
<evidence type="ECO:0000313" key="6">
    <source>
        <dbReference type="Proteomes" id="UP000772812"/>
    </source>
</evidence>
<dbReference type="EMBL" id="JAACYA010000002">
    <property type="protein sequence ID" value="MBK3333340.1"/>
    <property type="molecule type" value="Genomic_DNA"/>
</dbReference>
<feature type="domain" description="EAL" evidence="3">
    <location>
        <begin position="414"/>
        <end position="659"/>
    </location>
</feature>
<accession>A0ABS1GK92</accession>
<name>A0ABS1GK92_9AQUI</name>
<dbReference type="Gene3D" id="3.20.20.450">
    <property type="entry name" value="EAL domain"/>
    <property type="match status" value="1"/>
</dbReference>
<dbReference type="InterPro" id="IPR001633">
    <property type="entry name" value="EAL_dom"/>
</dbReference>
<evidence type="ECO:0000259" key="3">
    <source>
        <dbReference type="PROSITE" id="PS50883"/>
    </source>
</evidence>
<dbReference type="SMART" id="SM00052">
    <property type="entry name" value="EAL"/>
    <property type="match status" value="1"/>
</dbReference>
<reference evidence="5 6" key="1">
    <citation type="journal article" date="2021" name="Syst. Appl. Microbiol.">
        <title>Persephonella atlantica sp. nov.: How to adapt to physico-chemical gradients in high temperature hydrothermal habitats.</title>
        <authorList>
            <person name="Francois D.X."/>
            <person name="Godfroy A."/>
            <person name="Mathien C."/>
            <person name="Aube J."/>
            <person name="Cathalot C."/>
            <person name="Lesongeur F."/>
            <person name="L'Haridon S."/>
            <person name="Philippon X."/>
            <person name="Roussel E.G."/>
        </authorList>
    </citation>
    <scope>NUCLEOTIDE SEQUENCE [LARGE SCALE GENOMIC DNA]</scope>
    <source>
        <strain evidence="5 6">MO1340</strain>
    </source>
</reference>
<dbReference type="Pfam" id="PF00990">
    <property type="entry name" value="GGDEF"/>
    <property type="match status" value="1"/>
</dbReference>
<dbReference type="Proteomes" id="UP000772812">
    <property type="component" value="Unassembled WGS sequence"/>
</dbReference>
<dbReference type="InterPro" id="IPR012292">
    <property type="entry name" value="Globin/Proto"/>
</dbReference>
<evidence type="ECO:0000313" key="5">
    <source>
        <dbReference type="EMBL" id="MBK3333340.1"/>
    </source>
</evidence>
<dbReference type="PROSITE" id="PS50883">
    <property type="entry name" value="EAL"/>
    <property type="match status" value="1"/>
</dbReference>
<dbReference type="InterPro" id="IPR035919">
    <property type="entry name" value="EAL_sf"/>
</dbReference>
<feature type="domain" description="GGDEF" evidence="4">
    <location>
        <begin position="271"/>
        <end position="398"/>
    </location>
</feature>
<organism evidence="5 6">
    <name type="scientific">Persephonella atlantica</name>
    <dbReference type="NCBI Taxonomy" id="2699429"/>
    <lineage>
        <taxon>Bacteria</taxon>
        <taxon>Pseudomonadati</taxon>
        <taxon>Aquificota</taxon>
        <taxon>Aquificia</taxon>
        <taxon>Aquificales</taxon>
        <taxon>Hydrogenothermaceae</taxon>
        <taxon>Persephonella</taxon>
    </lineage>
</organism>
<dbReference type="RefSeq" id="WP_200674916.1">
    <property type="nucleotide sequence ID" value="NZ_JAACYA010000002.1"/>
</dbReference>
<dbReference type="PROSITE" id="PS50887">
    <property type="entry name" value="GGDEF"/>
    <property type="match status" value="1"/>
</dbReference>
<dbReference type="InterPro" id="IPR029787">
    <property type="entry name" value="Nucleotide_cyclase"/>
</dbReference>
<dbReference type="Gene3D" id="3.30.70.270">
    <property type="match status" value="1"/>
</dbReference>
<dbReference type="InterPro" id="IPR044398">
    <property type="entry name" value="Globin-sensor_dom"/>
</dbReference>